<reference evidence="4" key="1">
    <citation type="journal article" date="2021" name="Sci. Rep.">
        <title>Diploid genomic architecture of Nitzschia inconspicua, an elite biomass production diatom.</title>
        <authorList>
            <person name="Oliver A."/>
            <person name="Podell S."/>
            <person name="Pinowska A."/>
            <person name="Traller J.C."/>
            <person name="Smith S.R."/>
            <person name="McClure R."/>
            <person name="Beliaev A."/>
            <person name="Bohutskyi P."/>
            <person name="Hill E.A."/>
            <person name="Rabines A."/>
            <person name="Zheng H."/>
            <person name="Allen L.Z."/>
            <person name="Kuo A."/>
            <person name="Grigoriev I.V."/>
            <person name="Allen A.E."/>
            <person name="Hazlebeck D."/>
            <person name="Allen E.E."/>
        </authorList>
    </citation>
    <scope>NUCLEOTIDE SEQUENCE</scope>
    <source>
        <strain evidence="4">Hildebrandi</strain>
    </source>
</reference>
<feature type="domain" description="HSF-type DNA-binding" evidence="3">
    <location>
        <begin position="17"/>
        <end position="114"/>
    </location>
</feature>
<keyword evidence="5" id="KW-1185">Reference proteome</keyword>
<evidence type="ECO:0000259" key="3">
    <source>
        <dbReference type="SMART" id="SM00415"/>
    </source>
</evidence>
<dbReference type="EMBL" id="JAGRRH010000019">
    <property type="protein sequence ID" value="KAG7349273.1"/>
    <property type="molecule type" value="Genomic_DNA"/>
</dbReference>
<name>A0A9K3PJ29_9STRA</name>
<dbReference type="AlphaFoldDB" id="A0A9K3PJ29"/>
<comment type="similarity">
    <text evidence="2">Belongs to the HSF family.</text>
</comment>
<dbReference type="GO" id="GO:0003700">
    <property type="term" value="F:DNA-binding transcription factor activity"/>
    <property type="evidence" value="ECO:0007669"/>
    <property type="project" value="InterPro"/>
</dbReference>
<comment type="caution">
    <text evidence="4">The sequence shown here is derived from an EMBL/GenBank/DDBJ whole genome shotgun (WGS) entry which is preliminary data.</text>
</comment>
<evidence type="ECO:0000313" key="4">
    <source>
        <dbReference type="EMBL" id="KAG7349273.1"/>
    </source>
</evidence>
<sequence length="318" mass="36170">MQTPESEEKRVVSRVCASKQFPGKLHDLLTYAESSGLEWIISWVNQGKAFMVHNQQHLLQILPIFFGQTKFRSFQRQLNMWHFERVLVGPFKGAFMHPCFQRGHRALCGAMSRHHLPSAEMYEQAFAFSNNDNVSPSSCRQTASQISQFILNEKPNQLVMNRLSPNLDPDTLKWAEGGQHQDLIKSTELAGRCDNKPRARDNKTCTIASIDSIQKNVIGKQSSCTIETPPTREKSFINNRLQQDEEEVWSLLSDCLKKVIYGEIPPGTEYSLEGHYPQASSIMINRNRYVPVDAIAPGMETPATPETIEMLFAHFDDL</sequence>
<keyword evidence="1 4" id="KW-0238">DNA-binding</keyword>
<evidence type="ECO:0000256" key="1">
    <source>
        <dbReference type="ARBA" id="ARBA00023125"/>
    </source>
</evidence>
<proteinExistence type="inferred from homology"/>
<dbReference type="SMART" id="SM00415">
    <property type="entry name" value="HSF"/>
    <property type="match status" value="1"/>
</dbReference>
<dbReference type="GO" id="GO:0043565">
    <property type="term" value="F:sequence-specific DNA binding"/>
    <property type="evidence" value="ECO:0007669"/>
    <property type="project" value="InterPro"/>
</dbReference>
<dbReference type="Pfam" id="PF00447">
    <property type="entry name" value="HSF_DNA-bind"/>
    <property type="match status" value="1"/>
</dbReference>
<protein>
    <submittedName>
        <fullName evidence="4">HSF-type DNA-binding protein</fullName>
    </submittedName>
</protein>
<evidence type="ECO:0000256" key="2">
    <source>
        <dbReference type="RuleBase" id="RU004020"/>
    </source>
</evidence>
<organism evidence="4 5">
    <name type="scientific">Nitzschia inconspicua</name>
    <dbReference type="NCBI Taxonomy" id="303405"/>
    <lineage>
        <taxon>Eukaryota</taxon>
        <taxon>Sar</taxon>
        <taxon>Stramenopiles</taxon>
        <taxon>Ochrophyta</taxon>
        <taxon>Bacillariophyta</taxon>
        <taxon>Bacillariophyceae</taxon>
        <taxon>Bacillariophycidae</taxon>
        <taxon>Bacillariales</taxon>
        <taxon>Bacillariaceae</taxon>
        <taxon>Nitzschia</taxon>
    </lineage>
</organism>
<evidence type="ECO:0000313" key="5">
    <source>
        <dbReference type="Proteomes" id="UP000693970"/>
    </source>
</evidence>
<accession>A0A9K3PJ29</accession>
<reference evidence="4" key="2">
    <citation type="submission" date="2021-04" db="EMBL/GenBank/DDBJ databases">
        <authorList>
            <person name="Podell S."/>
        </authorList>
    </citation>
    <scope>NUCLEOTIDE SEQUENCE</scope>
    <source>
        <strain evidence="4">Hildebrandi</strain>
    </source>
</reference>
<gene>
    <name evidence="4" type="ORF">IV203_011870</name>
</gene>
<dbReference type="InterPro" id="IPR000232">
    <property type="entry name" value="HSF_DNA-bd"/>
</dbReference>
<dbReference type="PANTHER" id="PTHR10015">
    <property type="entry name" value="HEAT SHOCK TRANSCRIPTION FACTOR"/>
    <property type="match status" value="1"/>
</dbReference>
<dbReference type="Proteomes" id="UP000693970">
    <property type="component" value="Unassembled WGS sequence"/>
</dbReference>
<dbReference type="OrthoDB" id="60033at2759"/>
<dbReference type="PANTHER" id="PTHR10015:SF206">
    <property type="entry name" value="HSF-TYPE DNA-BINDING DOMAIN-CONTAINING PROTEIN"/>
    <property type="match status" value="1"/>
</dbReference>